<dbReference type="RefSeq" id="XP_033682808.1">
    <property type="nucleotide sequence ID" value="XM_033831565.1"/>
</dbReference>
<protein>
    <submittedName>
        <fullName evidence="2">Uncharacterized protein</fullName>
    </submittedName>
</protein>
<keyword evidence="1" id="KW-0175">Coiled coil</keyword>
<evidence type="ECO:0000256" key="1">
    <source>
        <dbReference type="SAM" id="Coils"/>
    </source>
</evidence>
<evidence type="ECO:0000313" key="3">
    <source>
        <dbReference type="Proteomes" id="UP000800094"/>
    </source>
</evidence>
<sequence length="204" mass="23252">MLALRPLLKKPRGDDKEIKQFHTKVAVDQRELKTLLQQRLHQAEKENSRRRNELACIIFEALQTPNQGTRDDVATFPRTAIANNVLFNSAGRVNTACQSLLVEYNTFETMIAEMAGEDKNPITETWTRDMEETERLLKLGHRTALRNVKQVLGAEDGEGEDGDMEEAEDKNHAELNYELLKSLRYAERGVKRMVKGIPKDETGS</sequence>
<dbReference type="OrthoDB" id="3934814at2759"/>
<accession>A0A6A6IB57</accession>
<gene>
    <name evidence="2" type="ORF">BU26DRAFT_540758</name>
</gene>
<dbReference type="Proteomes" id="UP000800094">
    <property type="component" value="Unassembled WGS sequence"/>
</dbReference>
<dbReference type="AlphaFoldDB" id="A0A6A6IB57"/>
<evidence type="ECO:0000313" key="2">
    <source>
        <dbReference type="EMBL" id="KAF2247804.1"/>
    </source>
</evidence>
<proteinExistence type="predicted"/>
<reference evidence="2" key="1">
    <citation type="journal article" date="2020" name="Stud. Mycol.">
        <title>101 Dothideomycetes genomes: a test case for predicting lifestyles and emergence of pathogens.</title>
        <authorList>
            <person name="Haridas S."/>
            <person name="Albert R."/>
            <person name="Binder M."/>
            <person name="Bloem J."/>
            <person name="Labutti K."/>
            <person name="Salamov A."/>
            <person name="Andreopoulos B."/>
            <person name="Baker S."/>
            <person name="Barry K."/>
            <person name="Bills G."/>
            <person name="Bluhm B."/>
            <person name="Cannon C."/>
            <person name="Castanera R."/>
            <person name="Culley D."/>
            <person name="Daum C."/>
            <person name="Ezra D."/>
            <person name="Gonzalez J."/>
            <person name="Henrissat B."/>
            <person name="Kuo A."/>
            <person name="Liang C."/>
            <person name="Lipzen A."/>
            <person name="Lutzoni F."/>
            <person name="Magnuson J."/>
            <person name="Mondo S."/>
            <person name="Nolan M."/>
            <person name="Ohm R."/>
            <person name="Pangilinan J."/>
            <person name="Park H.-J."/>
            <person name="Ramirez L."/>
            <person name="Alfaro M."/>
            <person name="Sun H."/>
            <person name="Tritt A."/>
            <person name="Yoshinaga Y."/>
            <person name="Zwiers L.-H."/>
            <person name="Turgeon B."/>
            <person name="Goodwin S."/>
            <person name="Spatafora J."/>
            <person name="Crous P."/>
            <person name="Grigoriev I."/>
        </authorList>
    </citation>
    <scope>NUCLEOTIDE SEQUENCE</scope>
    <source>
        <strain evidence="2">CBS 122368</strain>
    </source>
</reference>
<name>A0A6A6IB57_9PLEO</name>
<dbReference type="EMBL" id="ML987196">
    <property type="protein sequence ID" value="KAF2247804.1"/>
    <property type="molecule type" value="Genomic_DNA"/>
</dbReference>
<dbReference type="GeneID" id="54584895"/>
<feature type="coiled-coil region" evidence="1">
    <location>
        <begin position="26"/>
        <end position="53"/>
    </location>
</feature>
<keyword evidence="3" id="KW-1185">Reference proteome</keyword>
<organism evidence="2 3">
    <name type="scientific">Trematosphaeria pertusa</name>
    <dbReference type="NCBI Taxonomy" id="390896"/>
    <lineage>
        <taxon>Eukaryota</taxon>
        <taxon>Fungi</taxon>
        <taxon>Dikarya</taxon>
        <taxon>Ascomycota</taxon>
        <taxon>Pezizomycotina</taxon>
        <taxon>Dothideomycetes</taxon>
        <taxon>Pleosporomycetidae</taxon>
        <taxon>Pleosporales</taxon>
        <taxon>Massarineae</taxon>
        <taxon>Trematosphaeriaceae</taxon>
        <taxon>Trematosphaeria</taxon>
    </lineage>
</organism>